<dbReference type="GeneID" id="39731914"/>
<feature type="domain" description="Acylphosphatase-like" evidence="7">
    <location>
        <begin position="38"/>
        <end position="129"/>
    </location>
</feature>
<dbReference type="Pfam" id="PF00708">
    <property type="entry name" value="Acylphosphatase"/>
    <property type="match status" value="1"/>
</dbReference>
<name>A0A1J1GVA9_PLAGA</name>
<dbReference type="OMA" id="WVRNTSH"/>
<dbReference type="RefSeq" id="XP_028528971.1">
    <property type="nucleotide sequence ID" value="XM_028672416.1"/>
</dbReference>
<dbReference type="PROSITE" id="PS00150">
    <property type="entry name" value="ACYLPHOSPHATASE_1"/>
    <property type="match status" value="1"/>
</dbReference>
<evidence type="ECO:0000256" key="3">
    <source>
        <dbReference type="ARBA" id="ARBA00022801"/>
    </source>
</evidence>
<dbReference type="PRINTS" id="PR00112">
    <property type="entry name" value="ACYLPHPHTASE"/>
</dbReference>
<dbReference type="Proteomes" id="UP000220797">
    <property type="component" value="Unassembled WGS sequence"/>
</dbReference>
<comment type="caution">
    <text evidence="8">The sequence shown here is derived from an EMBL/GenBank/DDBJ whole genome shotgun (WGS) entry which is preliminary data.</text>
</comment>
<organism evidence="8 9">
    <name type="scientific">Plasmodium gallinaceum</name>
    <dbReference type="NCBI Taxonomy" id="5849"/>
    <lineage>
        <taxon>Eukaryota</taxon>
        <taxon>Sar</taxon>
        <taxon>Alveolata</taxon>
        <taxon>Apicomplexa</taxon>
        <taxon>Aconoidasida</taxon>
        <taxon>Haemosporida</taxon>
        <taxon>Plasmodiidae</taxon>
        <taxon>Plasmodium</taxon>
        <taxon>Plasmodium (Haemamoeba)</taxon>
    </lineage>
</organism>
<dbReference type="GO" id="GO:0003998">
    <property type="term" value="F:acylphosphatase activity"/>
    <property type="evidence" value="ECO:0007669"/>
    <property type="project" value="UniProtKB-EC"/>
</dbReference>
<gene>
    <name evidence="8" type="ORF">PGAL8A_00338400</name>
</gene>
<dbReference type="InterPro" id="IPR036046">
    <property type="entry name" value="Acylphosphatase-like_dom_sf"/>
</dbReference>
<dbReference type="EC" id="3.6.1.7" evidence="2 5"/>
<feature type="active site" evidence="5">
    <location>
        <position position="71"/>
    </location>
</feature>
<dbReference type="InterPro" id="IPR020456">
    <property type="entry name" value="Acylphosphatase"/>
</dbReference>
<evidence type="ECO:0000256" key="2">
    <source>
        <dbReference type="ARBA" id="ARBA00012150"/>
    </source>
</evidence>
<accession>A0A1J1GVA9</accession>
<dbReference type="PROSITE" id="PS51160">
    <property type="entry name" value="ACYLPHOSPHATASE_3"/>
    <property type="match status" value="1"/>
</dbReference>
<comment type="similarity">
    <text evidence="1 6">Belongs to the acylphosphatase family.</text>
</comment>
<dbReference type="VEuPathDB" id="PlasmoDB:PGAL8A_00338400"/>
<comment type="catalytic activity">
    <reaction evidence="4 5">
        <text>an acyl phosphate + H2O = a carboxylate + phosphate + H(+)</text>
        <dbReference type="Rhea" id="RHEA:14965"/>
        <dbReference type="ChEBI" id="CHEBI:15377"/>
        <dbReference type="ChEBI" id="CHEBI:15378"/>
        <dbReference type="ChEBI" id="CHEBI:29067"/>
        <dbReference type="ChEBI" id="CHEBI:43474"/>
        <dbReference type="ChEBI" id="CHEBI:59918"/>
        <dbReference type="EC" id="3.6.1.7"/>
    </reaction>
</comment>
<evidence type="ECO:0000256" key="4">
    <source>
        <dbReference type="ARBA" id="ARBA00047645"/>
    </source>
</evidence>
<evidence type="ECO:0000259" key="7">
    <source>
        <dbReference type="PROSITE" id="PS51160"/>
    </source>
</evidence>
<dbReference type="EMBL" id="CVMV01000059">
    <property type="protein sequence ID" value="CRG96166.1"/>
    <property type="molecule type" value="Genomic_DNA"/>
</dbReference>
<keyword evidence="9" id="KW-1185">Reference proteome</keyword>
<reference evidence="8" key="1">
    <citation type="submission" date="2015-04" db="EMBL/GenBank/DDBJ databases">
        <authorList>
            <consortium name="Pathogen Informatics"/>
        </authorList>
    </citation>
    <scope>NUCLEOTIDE SEQUENCE [LARGE SCALE GENOMIC DNA]</scope>
    <source>
        <strain evidence="8">8A</strain>
    </source>
</reference>
<evidence type="ECO:0000313" key="9">
    <source>
        <dbReference type="Proteomes" id="UP000220797"/>
    </source>
</evidence>
<evidence type="ECO:0000256" key="6">
    <source>
        <dbReference type="RuleBase" id="RU004168"/>
    </source>
</evidence>
<dbReference type="AlphaFoldDB" id="A0A1J1GVA9"/>
<dbReference type="SUPFAM" id="SSF54975">
    <property type="entry name" value="Acylphosphatase/BLUF domain-like"/>
    <property type="match status" value="1"/>
</dbReference>
<protein>
    <recommendedName>
        <fullName evidence="2 5">acylphosphatase</fullName>
        <ecNumber evidence="2 5">3.6.1.7</ecNumber>
    </recommendedName>
</protein>
<sequence>MRFSNIFYSFLLFHQRKKLSNKNYFLRKIYNSSKMIYSFDFEVFGKVQGVFFRKYTKQEADKLNIKGYVQNTDKNTVIGKAESDKKESLEKFKFFLTNVGSPSSKIDKCIITDEKTINSFSSTNFFIKK</sequence>
<evidence type="ECO:0000313" key="8">
    <source>
        <dbReference type="EMBL" id="CRG96166.1"/>
    </source>
</evidence>
<keyword evidence="3 5" id="KW-0378">Hydrolase</keyword>
<dbReference type="PANTHER" id="PTHR10029:SF3">
    <property type="entry name" value="ACYLPHOSPHATASE-RELATED"/>
    <property type="match status" value="1"/>
</dbReference>
<dbReference type="OrthoDB" id="7961613at2759"/>
<proteinExistence type="inferred from homology"/>
<feature type="active site" evidence="5">
    <location>
        <position position="53"/>
    </location>
</feature>
<dbReference type="PANTHER" id="PTHR10029">
    <property type="entry name" value="ACYLPHOSPHATASE"/>
    <property type="match status" value="1"/>
</dbReference>
<dbReference type="InterPro" id="IPR017968">
    <property type="entry name" value="Acylphosphatase_CS"/>
</dbReference>
<evidence type="ECO:0000256" key="5">
    <source>
        <dbReference type="PROSITE-ProRule" id="PRU00520"/>
    </source>
</evidence>
<dbReference type="Gene3D" id="3.30.70.100">
    <property type="match status" value="1"/>
</dbReference>
<dbReference type="InterPro" id="IPR001792">
    <property type="entry name" value="Acylphosphatase-like_dom"/>
</dbReference>
<dbReference type="FunFam" id="3.30.70.100:FF:000054">
    <property type="entry name" value="Acylphosphatase"/>
    <property type="match status" value="1"/>
</dbReference>
<evidence type="ECO:0000256" key="1">
    <source>
        <dbReference type="ARBA" id="ARBA00005614"/>
    </source>
</evidence>